<gene>
    <name evidence="1" type="ORF">E3N88_25112</name>
</gene>
<proteinExistence type="predicted"/>
<dbReference type="PANTHER" id="PTHR33484">
    <property type="entry name" value="BNAC07G33360D PROTEIN"/>
    <property type="match status" value="1"/>
</dbReference>
<protein>
    <submittedName>
        <fullName evidence="1">Uncharacterized protein</fullName>
    </submittedName>
</protein>
<name>A0A5N6N427_9ASTR</name>
<dbReference type="PANTHER" id="PTHR33484:SF3">
    <property type="entry name" value="HYDROXYPROLINE-RICH GLYCOPROTEIN FAMILY PROTEIN"/>
    <property type="match status" value="1"/>
</dbReference>
<comment type="caution">
    <text evidence="1">The sequence shown here is derived from an EMBL/GenBank/DDBJ whole genome shotgun (WGS) entry which is preliminary data.</text>
</comment>
<dbReference type="EMBL" id="SZYD01000013">
    <property type="protein sequence ID" value="KAD4384944.1"/>
    <property type="molecule type" value="Genomic_DNA"/>
</dbReference>
<reference evidence="1 2" key="1">
    <citation type="submission" date="2019-05" db="EMBL/GenBank/DDBJ databases">
        <title>Mikania micrantha, genome provides insights into the molecular mechanism of rapid growth.</title>
        <authorList>
            <person name="Liu B."/>
        </authorList>
    </citation>
    <scope>NUCLEOTIDE SEQUENCE [LARGE SCALE GENOMIC DNA]</scope>
    <source>
        <strain evidence="1">NLD-2019</strain>
        <tissue evidence="1">Leaf</tissue>
    </source>
</reference>
<accession>A0A5N6N427</accession>
<organism evidence="1 2">
    <name type="scientific">Mikania micrantha</name>
    <name type="common">bitter vine</name>
    <dbReference type="NCBI Taxonomy" id="192012"/>
    <lineage>
        <taxon>Eukaryota</taxon>
        <taxon>Viridiplantae</taxon>
        <taxon>Streptophyta</taxon>
        <taxon>Embryophyta</taxon>
        <taxon>Tracheophyta</taxon>
        <taxon>Spermatophyta</taxon>
        <taxon>Magnoliopsida</taxon>
        <taxon>eudicotyledons</taxon>
        <taxon>Gunneridae</taxon>
        <taxon>Pentapetalae</taxon>
        <taxon>asterids</taxon>
        <taxon>campanulids</taxon>
        <taxon>Asterales</taxon>
        <taxon>Asteraceae</taxon>
        <taxon>Asteroideae</taxon>
        <taxon>Heliantheae alliance</taxon>
        <taxon>Eupatorieae</taxon>
        <taxon>Mikania</taxon>
    </lineage>
</organism>
<evidence type="ECO:0000313" key="2">
    <source>
        <dbReference type="Proteomes" id="UP000326396"/>
    </source>
</evidence>
<dbReference type="OrthoDB" id="1660139at2759"/>
<evidence type="ECO:0000313" key="1">
    <source>
        <dbReference type="EMBL" id="KAD4384944.1"/>
    </source>
</evidence>
<dbReference type="Proteomes" id="UP000326396">
    <property type="component" value="Linkage Group LG3"/>
</dbReference>
<keyword evidence="2" id="KW-1185">Reference proteome</keyword>
<dbReference type="AlphaFoldDB" id="A0A5N6N427"/>
<sequence length="221" mass="25416">MSYYSESKSELAKIGAEGFSFLDDFSGKHKSNPMFSSSTSSASPNHVPEVFHYQPQQPYLVRQQAYVNQVRERRFETVVDCYEAARRYGGTVVVDHVKRKMTPMLWVIFSGVAMTPVSKTELAKIGAEGFSLLDDFNGKHKSYPMFSSSSSSVPPNHNPEVFHYQHQPQQPYLVRQQVYVNQVQARRFETVVDCYEVARRYGGTIVVDQVKRKPTRWGFFY</sequence>